<proteinExistence type="predicted"/>
<sequence length="136" mass="12926">MQFSIVALLSLAAVAVAVPAPAMNHPKPTTTKVATTTKAPCVTGKVVVVGYGPYKASVTFANGQFYGAGASSPFGAASAGAGLCPEPSATATASSPFGSAGAGAGLGPPGASASAGSPFATKSVSVTTKPLPTKKA</sequence>
<feature type="compositionally biased region" description="Low complexity" evidence="1">
    <location>
        <begin position="109"/>
        <end position="120"/>
    </location>
</feature>
<name>A0A8X7NGM6_9BASI</name>
<reference evidence="3" key="1">
    <citation type="submission" date="2016-04" db="EMBL/GenBank/DDBJ databases">
        <authorList>
            <person name="Nguyen H.D."/>
            <person name="Samba Siva P."/>
            <person name="Cullis J."/>
            <person name="Levesque C.A."/>
            <person name="Hambleton S."/>
        </authorList>
    </citation>
    <scope>NUCLEOTIDE SEQUENCE</scope>
    <source>
        <strain evidence="3">DAOMC 236422</strain>
    </source>
</reference>
<keyword evidence="4" id="KW-1185">Reference proteome</keyword>
<gene>
    <name evidence="3" type="ORF">A4X09_0g300</name>
</gene>
<feature type="chain" id="PRO_5036504413" evidence="2">
    <location>
        <begin position="18"/>
        <end position="136"/>
    </location>
</feature>
<accession>A0A8X7NGM6</accession>
<evidence type="ECO:0000313" key="4">
    <source>
        <dbReference type="Proteomes" id="UP000078113"/>
    </source>
</evidence>
<keyword evidence="2" id="KW-0732">Signal</keyword>
<feature type="signal peptide" evidence="2">
    <location>
        <begin position="1"/>
        <end position="17"/>
    </location>
</feature>
<organism evidence="3 4">
    <name type="scientific">Tilletia walkeri</name>
    <dbReference type="NCBI Taxonomy" id="117179"/>
    <lineage>
        <taxon>Eukaryota</taxon>
        <taxon>Fungi</taxon>
        <taxon>Dikarya</taxon>
        <taxon>Basidiomycota</taxon>
        <taxon>Ustilaginomycotina</taxon>
        <taxon>Exobasidiomycetes</taxon>
        <taxon>Tilletiales</taxon>
        <taxon>Tilletiaceae</taxon>
        <taxon>Tilletia</taxon>
    </lineage>
</organism>
<dbReference type="Proteomes" id="UP000078113">
    <property type="component" value="Unassembled WGS sequence"/>
</dbReference>
<evidence type="ECO:0000256" key="2">
    <source>
        <dbReference type="SAM" id="SignalP"/>
    </source>
</evidence>
<evidence type="ECO:0000256" key="1">
    <source>
        <dbReference type="SAM" id="MobiDB-lite"/>
    </source>
</evidence>
<comment type="caution">
    <text evidence="3">The sequence shown here is derived from an EMBL/GenBank/DDBJ whole genome shotgun (WGS) entry which is preliminary data.</text>
</comment>
<feature type="region of interest" description="Disordered" evidence="1">
    <location>
        <begin position="107"/>
        <end position="136"/>
    </location>
</feature>
<reference evidence="3" key="2">
    <citation type="journal article" date="2019" name="IMA Fungus">
        <title>Genome sequencing and comparison of five Tilletia species to identify candidate genes for the detection of regulated species infecting wheat.</title>
        <authorList>
            <person name="Nguyen H.D.T."/>
            <person name="Sultana T."/>
            <person name="Kesanakurti P."/>
            <person name="Hambleton S."/>
        </authorList>
    </citation>
    <scope>NUCLEOTIDE SEQUENCE</scope>
    <source>
        <strain evidence="3">DAOMC 236422</strain>
    </source>
</reference>
<evidence type="ECO:0000313" key="3">
    <source>
        <dbReference type="EMBL" id="KAE8272030.1"/>
    </source>
</evidence>
<protein>
    <submittedName>
        <fullName evidence="3">Uncharacterized protein</fullName>
    </submittedName>
</protein>
<dbReference type="AlphaFoldDB" id="A0A8X7NGM6"/>
<dbReference type="EMBL" id="LWDG02000005">
    <property type="protein sequence ID" value="KAE8272030.1"/>
    <property type="molecule type" value="Genomic_DNA"/>
</dbReference>